<feature type="compositionally biased region" description="Polar residues" evidence="1">
    <location>
        <begin position="7"/>
        <end position="18"/>
    </location>
</feature>
<sequence>MGKRRQSPSPAGNQSHVSSPKRRQTNTPQPMPLAPRNIYPPRQTRAQAQSSANTPHPTSPAPRSINPSRQTQVQAQTSTGTSAATSATISTASTTTTFATAATATTSATDTTKITRTMKAAKFFKITIAPSASAPMANAPRVSAPITSGAPNAASVAVKPAPKKRARIPNNRKHTEKYRLAAKELAYDTFMLSHQETEPQQGESQDSRLAELNAVRQREEDLVANLQSSSNCLADNTRDVYRIIFVDYKKLCNDNYSSETFRRYEVKPRKALAYLRYLYAQRTPKHIGPTPAVRRIFLDRETVKANRVPIEGAMEFVDLARYVDAEEAAGRASCRADGGRTIYNPYSYSKIEHGYAALNTLQKLQAR</sequence>
<feature type="compositionally biased region" description="Polar residues" evidence="1">
    <location>
        <begin position="65"/>
        <end position="74"/>
    </location>
</feature>
<organism evidence="2 3">
    <name type="scientific">Linnemannia schmuckeri</name>
    <dbReference type="NCBI Taxonomy" id="64567"/>
    <lineage>
        <taxon>Eukaryota</taxon>
        <taxon>Fungi</taxon>
        <taxon>Fungi incertae sedis</taxon>
        <taxon>Mucoromycota</taxon>
        <taxon>Mortierellomycotina</taxon>
        <taxon>Mortierellomycetes</taxon>
        <taxon>Mortierellales</taxon>
        <taxon>Mortierellaceae</taxon>
        <taxon>Linnemannia</taxon>
    </lineage>
</organism>
<feature type="region of interest" description="Disordered" evidence="1">
    <location>
        <begin position="1"/>
        <end position="90"/>
    </location>
</feature>
<evidence type="ECO:0000256" key="1">
    <source>
        <dbReference type="SAM" id="MobiDB-lite"/>
    </source>
</evidence>
<feature type="non-terminal residue" evidence="2">
    <location>
        <position position="367"/>
    </location>
</feature>
<dbReference type="EMBL" id="JAAAUQ010002086">
    <property type="protein sequence ID" value="KAF9128073.1"/>
    <property type="molecule type" value="Genomic_DNA"/>
</dbReference>
<evidence type="ECO:0000313" key="3">
    <source>
        <dbReference type="Proteomes" id="UP000748756"/>
    </source>
</evidence>
<evidence type="ECO:0000313" key="2">
    <source>
        <dbReference type="EMBL" id="KAF9128073.1"/>
    </source>
</evidence>
<comment type="caution">
    <text evidence="2">The sequence shown here is derived from an EMBL/GenBank/DDBJ whole genome shotgun (WGS) entry which is preliminary data.</text>
</comment>
<proteinExistence type="predicted"/>
<protein>
    <submittedName>
        <fullName evidence="2">Uncharacterized protein</fullName>
    </submittedName>
</protein>
<gene>
    <name evidence="2" type="ORF">BG015_004404</name>
</gene>
<accession>A0A9P5RD24</accession>
<dbReference type="Proteomes" id="UP000748756">
    <property type="component" value="Unassembled WGS sequence"/>
</dbReference>
<reference evidence="2" key="1">
    <citation type="journal article" date="2020" name="Fungal Divers.">
        <title>Resolving the Mortierellaceae phylogeny through synthesis of multi-gene phylogenetics and phylogenomics.</title>
        <authorList>
            <person name="Vandepol N."/>
            <person name="Liber J."/>
            <person name="Desiro A."/>
            <person name="Na H."/>
            <person name="Kennedy M."/>
            <person name="Barry K."/>
            <person name="Grigoriev I.V."/>
            <person name="Miller A.N."/>
            <person name="O'Donnell K."/>
            <person name="Stajich J.E."/>
            <person name="Bonito G."/>
        </authorList>
    </citation>
    <scope>NUCLEOTIDE SEQUENCE</scope>
    <source>
        <strain evidence="2">NRRL 6426</strain>
    </source>
</reference>
<feature type="compositionally biased region" description="Polar residues" evidence="1">
    <location>
        <begin position="44"/>
        <end position="56"/>
    </location>
</feature>
<dbReference type="AlphaFoldDB" id="A0A9P5RD24"/>
<name>A0A9P5RD24_9FUNG</name>
<keyword evidence="3" id="KW-1185">Reference proteome</keyword>
<dbReference type="OrthoDB" id="2420286at2759"/>
<feature type="compositionally biased region" description="Low complexity" evidence="1">
    <location>
        <begin position="75"/>
        <end position="90"/>
    </location>
</feature>